<evidence type="ECO:0000259" key="6">
    <source>
        <dbReference type="PROSITE" id="PS50158"/>
    </source>
</evidence>
<dbReference type="InterPro" id="IPR004332">
    <property type="entry name" value="Transposase_MuDR"/>
</dbReference>
<dbReference type="InterPro" id="IPR018289">
    <property type="entry name" value="MULE_transposase_dom"/>
</dbReference>
<dbReference type="GO" id="GO:0008270">
    <property type="term" value="F:zinc ion binding"/>
    <property type="evidence" value="ECO:0007669"/>
    <property type="project" value="UniProtKB-KW"/>
</dbReference>
<feature type="compositionally biased region" description="Acidic residues" evidence="5">
    <location>
        <begin position="124"/>
        <end position="141"/>
    </location>
</feature>
<feature type="compositionally biased region" description="Basic and acidic residues" evidence="5">
    <location>
        <begin position="156"/>
        <end position="170"/>
    </location>
</feature>
<evidence type="ECO:0000256" key="4">
    <source>
        <dbReference type="PROSITE-ProRule" id="PRU00047"/>
    </source>
</evidence>
<keyword evidence="2 4" id="KW-0863">Zinc-finger</keyword>
<feature type="compositionally biased region" description="Basic and acidic residues" evidence="5">
    <location>
        <begin position="184"/>
        <end position="195"/>
    </location>
</feature>
<dbReference type="PROSITE" id="PS50158">
    <property type="entry name" value="ZF_CCHC"/>
    <property type="match status" value="1"/>
</dbReference>
<evidence type="ECO:0008006" key="10">
    <source>
        <dbReference type="Google" id="ProtNLM"/>
    </source>
</evidence>
<feature type="domain" description="SWIM-type" evidence="7">
    <location>
        <begin position="622"/>
        <end position="663"/>
    </location>
</feature>
<evidence type="ECO:0000256" key="5">
    <source>
        <dbReference type="SAM" id="MobiDB-lite"/>
    </source>
</evidence>
<proteinExistence type="predicted"/>
<dbReference type="Pfam" id="PF10551">
    <property type="entry name" value="MULE"/>
    <property type="match status" value="1"/>
</dbReference>
<evidence type="ECO:0000256" key="2">
    <source>
        <dbReference type="ARBA" id="ARBA00022771"/>
    </source>
</evidence>
<dbReference type="Pfam" id="PF04434">
    <property type="entry name" value="SWIM"/>
    <property type="match status" value="1"/>
</dbReference>
<dbReference type="PROSITE" id="PS50966">
    <property type="entry name" value="ZF_SWIM"/>
    <property type="match status" value="1"/>
</dbReference>
<dbReference type="SMART" id="SM00575">
    <property type="entry name" value="ZnF_PMZ"/>
    <property type="match status" value="1"/>
</dbReference>
<dbReference type="EMBL" id="CACVBM020001584">
    <property type="protein sequence ID" value="CAA7054592.1"/>
    <property type="molecule type" value="Genomic_DNA"/>
</dbReference>
<protein>
    <recommendedName>
        <fullName evidence="10">SWIM-type domain-containing protein</fullName>
    </recommendedName>
</protein>
<dbReference type="Pfam" id="PF03108">
    <property type="entry name" value="DBD_Tnp_Mut"/>
    <property type="match status" value="1"/>
</dbReference>
<evidence type="ECO:0000256" key="1">
    <source>
        <dbReference type="ARBA" id="ARBA00022723"/>
    </source>
</evidence>
<dbReference type="PANTHER" id="PTHR31973:SF195">
    <property type="entry name" value="MUDR FAMILY TRANSPOSASE"/>
    <property type="match status" value="1"/>
</dbReference>
<feature type="domain" description="CCHC-type" evidence="6">
    <location>
        <begin position="742"/>
        <end position="755"/>
    </location>
</feature>
<dbReference type="InterPro" id="IPR001878">
    <property type="entry name" value="Znf_CCHC"/>
</dbReference>
<dbReference type="GO" id="GO:0003676">
    <property type="term" value="F:nucleic acid binding"/>
    <property type="evidence" value="ECO:0007669"/>
    <property type="project" value="InterPro"/>
</dbReference>
<evidence type="ECO:0000313" key="8">
    <source>
        <dbReference type="EMBL" id="CAA7054592.1"/>
    </source>
</evidence>
<evidence type="ECO:0000256" key="3">
    <source>
        <dbReference type="ARBA" id="ARBA00022833"/>
    </source>
</evidence>
<keyword evidence="3" id="KW-0862">Zinc</keyword>
<dbReference type="AlphaFoldDB" id="A0A6D2KRF6"/>
<dbReference type="PANTHER" id="PTHR31973">
    <property type="entry name" value="POLYPROTEIN, PUTATIVE-RELATED"/>
    <property type="match status" value="1"/>
</dbReference>
<feature type="compositionally biased region" description="Basic and acidic residues" evidence="5">
    <location>
        <begin position="114"/>
        <end position="123"/>
    </location>
</feature>
<accession>A0A6D2KRF6</accession>
<dbReference type="InterPro" id="IPR007527">
    <property type="entry name" value="Znf_SWIM"/>
</dbReference>
<evidence type="ECO:0000259" key="7">
    <source>
        <dbReference type="PROSITE" id="PS50966"/>
    </source>
</evidence>
<dbReference type="InterPro" id="IPR006564">
    <property type="entry name" value="Znf_PMZ"/>
</dbReference>
<evidence type="ECO:0000313" key="9">
    <source>
        <dbReference type="Proteomes" id="UP000467841"/>
    </source>
</evidence>
<comment type="caution">
    <text evidence="8">The sequence shown here is derived from an EMBL/GenBank/DDBJ whole genome shotgun (WGS) entry which is preliminary data.</text>
</comment>
<keyword evidence="1" id="KW-0479">Metal-binding</keyword>
<reference evidence="8" key="1">
    <citation type="submission" date="2020-01" db="EMBL/GenBank/DDBJ databases">
        <authorList>
            <person name="Mishra B."/>
        </authorList>
    </citation>
    <scope>NUCLEOTIDE SEQUENCE [LARGE SCALE GENOMIC DNA]</scope>
</reference>
<sequence>MVNIASVYGEWVRKDNMASVFEVDYRKGGRMFCLRDGCTHDELVQMALDDYSVNKHGLELSYSLPELFVQQTPSIDSPPVYVTNDRQVYSLIELSRTHVVRLCVSSHGNADVEDNVHGRKSENHDDEFSDDCDEDWAADPDEVSKGGEDAACDEGDDKKDPHQIDDDTHADYSQYGKVEDEDERETKIPFDDPRLRGRGQRKRMDNWEDNLYEHQSFDSKEELMSELRLTAVMTRFTFRVATSTTKLLVAKCKVAGCAWMVRAAVKNEATTFWVTKYSKWHTCSVSDRVSKHTRSSSKYIGKLFIERVGIIDGIVPQHIRALKHAQELVWGTAKQGYANLPAYLERIKEANPGSVTDLVRDLDDRFKYCFLSFGASIAGFQYLRRVIVVDETHLTGTYGGVLFVAAGQDGYFQIFPLALAIVDAEDSESWEWFFNKLRDCFMQHPPMVIVSDRAKAIARACEIVFPWALRGICYYHLQGNITKDFHAKEIMYMVKGAAYAHTVPEYNRYMDFIRAAKPELATYLEEADPKLWSRVHFPGDRYNIKTSNIAKSINSAVQKAKGYPIPKLLEFIREKLGRWFTKRREDAMSLTTTHSRGVEYILAVRSDYAASMTAERIDTWCYHITGGKRDCNVDLFRRTCSCGVYDVEKIPCTHVIAAAAASNVLMSHYVCDSHSKLCLYSTCAHLIYPKAGSDSHVKKQPCLIPVEKVPPGRKKKSRWLTWLEMSRKKNNKPRKMHKKYSCSKCGEAGHTRPKCVAED</sequence>
<dbReference type="Proteomes" id="UP000467841">
    <property type="component" value="Unassembled WGS sequence"/>
</dbReference>
<dbReference type="OrthoDB" id="126222at2759"/>
<keyword evidence="9" id="KW-1185">Reference proteome</keyword>
<organism evidence="8 9">
    <name type="scientific">Microthlaspi erraticum</name>
    <dbReference type="NCBI Taxonomy" id="1685480"/>
    <lineage>
        <taxon>Eukaryota</taxon>
        <taxon>Viridiplantae</taxon>
        <taxon>Streptophyta</taxon>
        <taxon>Embryophyta</taxon>
        <taxon>Tracheophyta</taxon>
        <taxon>Spermatophyta</taxon>
        <taxon>Magnoliopsida</taxon>
        <taxon>eudicotyledons</taxon>
        <taxon>Gunneridae</taxon>
        <taxon>Pentapetalae</taxon>
        <taxon>rosids</taxon>
        <taxon>malvids</taxon>
        <taxon>Brassicales</taxon>
        <taxon>Brassicaceae</taxon>
        <taxon>Coluteocarpeae</taxon>
        <taxon>Microthlaspi</taxon>
    </lineage>
</organism>
<feature type="region of interest" description="Disordered" evidence="5">
    <location>
        <begin position="111"/>
        <end position="201"/>
    </location>
</feature>
<name>A0A6D2KRF6_9BRAS</name>
<gene>
    <name evidence="8" type="ORF">MERR_LOCUS41828</name>
</gene>